<evidence type="ECO:0000256" key="1">
    <source>
        <dbReference type="NCBIfam" id="TIGR02362"/>
    </source>
</evidence>
<dbReference type="RefSeq" id="WP_093650555.1">
    <property type="nucleotide sequence ID" value="NZ_CTEN01000003.1"/>
</dbReference>
<dbReference type="GO" id="GO:0004371">
    <property type="term" value="F:glycerone kinase activity"/>
    <property type="evidence" value="ECO:0007669"/>
    <property type="project" value="UniProtKB-UniRule"/>
</dbReference>
<organism evidence="3 4">
    <name type="scientific">Streptococcus varani</name>
    <dbReference type="NCBI Taxonomy" id="1608583"/>
    <lineage>
        <taxon>Bacteria</taxon>
        <taxon>Bacillati</taxon>
        <taxon>Bacillota</taxon>
        <taxon>Bacilli</taxon>
        <taxon>Lactobacillales</taxon>
        <taxon>Streptococcaceae</taxon>
        <taxon>Streptococcus</taxon>
    </lineage>
</organism>
<gene>
    <name evidence="3" type="ORF">BN1356_01289</name>
</gene>
<proteinExistence type="predicted"/>
<accession>A0A0E4H504</accession>
<evidence type="ECO:0000313" key="3">
    <source>
        <dbReference type="EMBL" id="CQR24943.1"/>
    </source>
</evidence>
<dbReference type="Pfam" id="PF02733">
    <property type="entry name" value="Dak1"/>
    <property type="match status" value="1"/>
</dbReference>
<name>A0A0E4H504_9STRE</name>
<dbReference type="GO" id="GO:0019563">
    <property type="term" value="P:glycerol catabolic process"/>
    <property type="evidence" value="ECO:0007669"/>
    <property type="project" value="TreeGrafter"/>
</dbReference>
<keyword evidence="3" id="KW-0418">Kinase</keyword>
<dbReference type="EMBL" id="CTEN01000003">
    <property type="protein sequence ID" value="CQR24943.1"/>
    <property type="molecule type" value="Genomic_DNA"/>
</dbReference>
<dbReference type="InterPro" id="IPR012735">
    <property type="entry name" value="DhaK_1b"/>
</dbReference>
<dbReference type="OrthoDB" id="9806345at2"/>
<dbReference type="PROSITE" id="PS51481">
    <property type="entry name" value="DHAK"/>
    <property type="match status" value="1"/>
</dbReference>
<dbReference type="Gene3D" id="3.30.1180.20">
    <property type="entry name" value="Dihydroxyacetone kinase, domain 2"/>
    <property type="match status" value="1"/>
</dbReference>
<dbReference type="FunFam" id="3.40.50.10440:FF:000001">
    <property type="entry name" value="Dihydroxyacetone kinase, DhaK subunit"/>
    <property type="match status" value="1"/>
</dbReference>
<dbReference type="SUPFAM" id="SSF82549">
    <property type="entry name" value="DAK1/DegV-like"/>
    <property type="match status" value="1"/>
</dbReference>
<dbReference type="NCBIfam" id="TIGR02362">
    <property type="entry name" value="dhaK1b"/>
    <property type="match status" value="1"/>
</dbReference>
<dbReference type="AlphaFoldDB" id="A0A0E4H504"/>
<keyword evidence="3" id="KW-0808">Transferase</keyword>
<protein>
    <recommendedName>
        <fullName evidence="1">DhaKLM operon coactivator DhaQ</fullName>
    </recommendedName>
</protein>
<dbReference type="InterPro" id="IPR004006">
    <property type="entry name" value="DhaK_dom"/>
</dbReference>
<dbReference type="GO" id="GO:0005829">
    <property type="term" value="C:cytosol"/>
    <property type="evidence" value="ECO:0007669"/>
    <property type="project" value="TreeGrafter"/>
</dbReference>
<reference evidence="4" key="1">
    <citation type="submission" date="2015-03" db="EMBL/GenBank/DDBJ databases">
        <authorList>
            <person name="Urmite Genomes"/>
        </authorList>
    </citation>
    <scope>NUCLEOTIDE SEQUENCE [LARGE SCALE GENOMIC DNA]</scope>
    <source>
        <strain evidence="4">FF10</strain>
    </source>
</reference>
<evidence type="ECO:0000259" key="2">
    <source>
        <dbReference type="PROSITE" id="PS51481"/>
    </source>
</evidence>
<feature type="domain" description="DhaK" evidence="2">
    <location>
        <begin position="7"/>
        <end position="327"/>
    </location>
</feature>
<sequence>MTFIMNQKREAIDSYIQASVAIHPHLEKHPNLPLVYLKDWDETKVPILSGGGSGHEPAHIGYVGQGMLTAAIYGQLFLPPTTPDILEAIRFLDKGKGVFIIVKNFEADLKEFSNAITQARLEGHHVRYVLSHDDISIEPKKKFQIRGRGLAGTILLHKRLGYASQEGASLQELEKIGFDLAPQIATIGFATKSATLFNAALPLFDLGQNEISYGIGIHGEEGYRVVPFQYSELLANEIINKLRLHFHWKKGDEFVLLVNNLGTTTEMEMGIFTQDILQLLEIEGIKVIFVKSGHFMTSLDMTGISVTLCRNKSLLEVLQAPTNAFAW</sequence>
<dbReference type="InterPro" id="IPR050861">
    <property type="entry name" value="Dihydroxyacetone_Kinase"/>
</dbReference>
<dbReference type="STRING" id="1608583.BN1356_01289"/>
<dbReference type="PANTHER" id="PTHR28629">
    <property type="entry name" value="TRIOKINASE/FMN CYCLASE"/>
    <property type="match status" value="1"/>
</dbReference>
<dbReference type="Gene3D" id="3.40.50.10440">
    <property type="entry name" value="Dihydroxyacetone kinase, domain 1"/>
    <property type="match status" value="1"/>
</dbReference>
<evidence type="ECO:0000313" key="4">
    <source>
        <dbReference type="Proteomes" id="UP000198604"/>
    </source>
</evidence>
<dbReference type="Proteomes" id="UP000198604">
    <property type="component" value="Unassembled WGS sequence"/>
</dbReference>
<keyword evidence="4" id="KW-1185">Reference proteome</keyword>
<dbReference type="PANTHER" id="PTHR28629:SF4">
    <property type="entry name" value="TRIOKINASE_FMN CYCLASE"/>
    <property type="match status" value="1"/>
</dbReference>